<dbReference type="Proteomes" id="UP000188946">
    <property type="component" value="Unassembled WGS sequence"/>
</dbReference>
<organism evidence="5 7">
    <name type="scientific">Streptococcus azizii</name>
    <dbReference type="NCBI Taxonomy" id="1579424"/>
    <lineage>
        <taxon>Bacteria</taxon>
        <taxon>Bacillati</taxon>
        <taxon>Bacillota</taxon>
        <taxon>Bacilli</taxon>
        <taxon>Lactobacillales</taxon>
        <taxon>Streptococcaceae</taxon>
        <taxon>Streptococcus</taxon>
    </lineage>
</organism>
<protein>
    <submittedName>
        <fullName evidence="5">GNAT family N-acetyltransferase</fullName>
    </submittedName>
</protein>
<dbReference type="EMBL" id="MSPR01000003">
    <property type="protein sequence ID" value="ONK30614.1"/>
    <property type="molecule type" value="Genomic_DNA"/>
</dbReference>
<dbReference type="Pfam" id="PF13302">
    <property type="entry name" value="Acetyltransf_3"/>
    <property type="match status" value="1"/>
</dbReference>
<dbReference type="EMBL" id="MSPT01000002">
    <property type="protein sequence ID" value="ONK29131.1"/>
    <property type="molecule type" value="Genomic_DNA"/>
</dbReference>
<dbReference type="GO" id="GO:0008999">
    <property type="term" value="F:protein-N-terminal-alanine acetyltransferase activity"/>
    <property type="evidence" value="ECO:0007669"/>
    <property type="project" value="TreeGrafter"/>
</dbReference>
<dbReference type="AlphaFoldDB" id="A0AB36JP33"/>
<dbReference type="Proteomes" id="UP000188600">
    <property type="component" value="Unassembled WGS sequence"/>
</dbReference>
<dbReference type="SUPFAM" id="SSF55729">
    <property type="entry name" value="Acyl-CoA N-acyltransferases (Nat)"/>
    <property type="match status" value="1"/>
</dbReference>
<feature type="domain" description="N-acetyltransferase" evidence="4">
    <location>
        <begin position="18"/>
        <end position="173"/>
    </location>
</feature>
<dbReference type="PANTHER" id="PTHR43792:SF8">
    <property type="entry name" value="[RIBOSOMAL PROTEIN US5]-ALANINE N-ACETYLTRANSFERASE"/>
    <property type="match status" value="1"/>
</dbReference>
<reference evidence="7 8" key="1">
    <citation type="submission" date="2016-12" db="EMBL/GenBank/DDBJ databases">
        <authorList>
            <person name="Gulvik C.A."/>
        </authorList>
    </citation>
    <scope>NUCLEOTIDE SEQUENCE [LARGE SCALE GENOMIC DNA]</scope>
    <source>
        <strain evidence="6 8">12-5202</strain>
        <strain evidence="5 7">12-5291</strain>
    </source>
</reference>
<dbReference type="PANTHER" id="PTHR43792">
    <property type="entry name" value="GNAT FAMILY, PUTATIVE (AFU_ORTHOLOGUE AFUA_3G00765)-RELATED-RELATED"/>
    <property type="match status" value="1"/>
</dbReference>
<dbReference type="PROSITE" id="PS51186">
    <property type="entry name" value="GNAT"/>
    <property type="match status" value="1"/>
</dbReference>
<dbReference type="GO" id="GO:0005737">
    <property type="term" value="C:cytoplasm"/>
    <property type="evidence" value="ECO:0007669"/>
    <property type="project" value="TreeGrafter"/>
</dbReference>
<proteinExistence type="inferred from homology"/>
<keyword evidence="8" id="KW-1185">Reference proteome</keyword>
<evidence type="ECO:0000313" key="5">
    <source>
        <dbReference type="EMBL" id="ONK29131.1"/>
    </source>
</evidence>
<keyword evidence="2" id="KW-0012">Acyltransferase</keyword>
<dbReference type="InterPro" id="IPR051531">
    <property type="entry name" value="N-acetyltransferase"/>
</dbReference>
<sequence>MTIWESLAEYANFETDRLLLRPFSYDDGRDLHRILSDAHNTSYIMPSTRTIEETRGLLVQAFMRFPLGIWAIEDRETGQLIGCIRFENIDERAREAEIGYFLHRSFWGRGLMTEVLQTLVYLGMTQIGFQTLRLLTHVENRASQRVAEKAGFLKVRQYKGSDRYSRKMREYIEFLLRAKQDKQLEEGWDDYD</sequence>
<dbReference type="RefSeq" id="WP_076995510.1">
    <property type="nucleotide sequence ID" value="NZ_MSPR01000003.1"/>
</dbReference>
<dbReference type="CDD" id="cd04301">
    <property type="entry name" value="NAT_SF"/>
    <property type="match status" value="1"/>
</dbReference>
<name>A0AB36JP33_9STRE</name>
<accession>A0AB36JP33</accession>
<gene>
    <name evidence="6" type="ORF">BVE84_02485</name>
    <name evidence="5" type="ORF">BVE86_01175</name>
</gene>
<evidence type="ECO:0000259" key="4">
    <source>
        <dbReference type="PROSITE" id="PS51186"/>
    </source>
</evidence>
<keyword evidence="1" id="KW-0808">Transferase</keyword>
<dbReference type="Gene3D" id="3.40.630.30">
    <property type="match status" value="1"/>
</dbReference>
<comment type="similarity">
    <text evidence="3">Belongs to the acetyltransferase family. RimJ subfamily.</text>
</comment>
<evidence type="ECO:0000256" key="3">
    <source>
        <dbReference type="ARBA" id="ARBA00038502"/>
    </source>
</evidence>
<dbReference type="InterPro" id="IPR000182">
    <property type="entry name" value="GNAT_dom"/>
</dbReference>
<evidence type="ECO:0000313" key="7">
    <source>
        <dbReference type="Proteomes" id="UP000188600"/>
    </source>
</evidence>
<evidence type="ECO:0000256" key="2">
    <source>
        <dbReference type="ARBA" id="ARBA00023315"/>
    </source>
</evidence>
<evidence type="ECO:0000256" key="1">
    <source>
        <dbReference type="ARBA" id="ARBA00022679"/>
    </source>
</evidence>
<comment type="caution">
    <text evidence="5">The sequence shown here is derived from an EMBL/GenBank/DDBJ whole genome shotgun (WGS) entry which is preliminary data.</text>
</comment>
<evidence type="ECO:0000313" key="8">
    <source>
        <dbReference type="Proteomes" id="UP000188946"/>
    </source>
</evidence>
<evidence type="ECO:0000313" key="6">
    <source>
        <dbReference type="EMBL" id="ONK30614.1"/>
    </source>
</evidence>
<dbReference type="InterPro" id="IPR016181">
    <property type="entry name" value="Acyl_CoA_acyltransferase"/>
</dbReference>